<dbReference type="GO" id="GO:0009279">
    <property type="term" value="C:cell outer membrane"/>
    <property type="evidence" value="ECO:0007669"/>
    <property type="project" value="UniProtKB-SubCell"/>
</dbReference>
<evidence type="ECO:0000256" key="2">
    <source>
        <dbReference type="ARBA" id="ARBA00022448"/>
    </source>
</evidence>
<keyword evidence="13" id="KW-1185">Reference proteome</keyword>
<dbReference type="Pfam" id="PF00593">
    <property type="entry name" value="TonB_dep_Rec_b-barrel"/>
    <property type="match status" value="1"/>
</dbReference>
<dbReference type="PANTHER" id="PTHR30069">
    <property type="entry name" value="TONB-DEPENDENT OUTER MEMBRANE RECEPTOR"/>
    <property type="match status" value="1"/>
</dbReference>
<dbReference type="PROSITE" id="PS52016">
    <property type="entry name" value="TONB_DEPENDENT_REC_3"/>
    <property type="match status" value="1"/>
</dbReference>
<dbReference type="PANTHER" id="PTHR30069:SF49">
    <property type="entry name" value="OUTER MEMBRANE PROTEIN C"/>
    <property type="match status" value="1"/>
</dbReference>
<dbReference type="InterPro" id="IPR000531">
    <property type="entry name" value="Beta-barrel_TonB"/>
</dbReference>
<keyword evidence="4 8" id="KW-0812">Transmembrane</keyword>
<dbReference type="KEGG" id="micc:AUP74_00701"/>
<feature type="domain" description="TonB-dependent receptor plug" evidence="11">
    <location>
        <begin position="67"/>
        <end position="165"/>
    </location>
</feature>
<sequence>MMKDFYSQRGLTARFSDSARAPVTTRTLLGLAIATSISQTAIAAQGDSELEQVVVTGAVMQSPLNVVTDPKQPRQPLPANDGADYLKTIPGFSVIRKGGTDGDPVLRGMAGSRLSVLVDGEVILGGCNNRMDPPTAYIFPESMDVIQVIKGPQTVKHGPGNSAGVVLFEREQQRPGQEQWEFYSSMLAASAGRSDGLFDVRYSSPELSVHGSLSAASADDYQDGDGVTFHSRYERWQGQTSLAWTPDEDTRFALSASRSDGEAAYADRAVDGSRFAREHYSVSGRWDNLGDTLKSIEVQGYFNYVDHVMDNYSLREPSGPMGNPVAMNPDRETRGGKAELTLTPSAATELVVGVDTQFNEHTSRNTMNQQMIDYRELSRSADAEFLQSGLYSELSWNQDDARRWIGGARLDDWQVEDQRAMVMLSMMASAANPSGGLERDELLKSGFLRHEMQLASSDSTLFAGVGHSERFPDYWEMIARETADSVSAFDVEAEKTTQLDIGWLYNGHRLSGSLSAFYNEIDDYLLIQSGYEKPAMAGGNMMDMPMAMTRSTSIVRNIDARTWGLELDAQYHLHDYWRAEFTLASVRGANETDGTTLAQLPPLEARLALNYNRETWSAGLLVRSIASQERVDPGKGNIAGQDIGPTDGATVLSLNSNWQASQSLQVTAGIDNLLDETYAEHISRAGALVTGFEQLQKVNEPGRTLWIKGIYRF</sequence>
<keyword evidence="6 8" id="KW-0472">Membrane</keyword>
<dbReference type="RefSeq" id="WP_083260796.1">
    <property type="nucleotide sequence ID" value="NZ_CP014143.1"/>
</dbReference>
<evidence type="ECO:0000256" key="4">
    <source>
        <dbReference type="ARBA" id="ARBA00022692"/>
    </source>
</evidence>
<dbReference type="AlphaFoldDB" id="A0A1C9W4W8"/>
<dbReference type="Gene3D" id="2.170.130.10">
    <property type="entry name" value="TonB-dependent receptor, plug domain"/>
    <property type="match status" value="1"/>
</dbReference>
<evidence type="ECO:0000256" key="1">
    <source>
        <dbReference type="ARBA" id="ARBA00004571"/>
    </source>
</evidence>
<dbReference type="Pfam" id="PF07715">
    <property type="entry name" value="Plug"/>
    <property type="match status" value="1"/>
</dbReference>
<dbReference type="NCBIfam" id="TIGR01778">
    <property type="entry name" value="TonB-copper"/>
    <property type="match status" value="1"/>
</dbReference>
<name>A0A1C9W4W8_9GAMM</name>
<evidence type="ECO:0000256" key="8">
    <source>
        <dbReference type="PROSITE-ProRule" id="PRU01360"/>
    </source>
</evidence>
<dbReference type="InterPro" id="IPR039426">
    <property type="entry name" value="TonB-dep_rcpt-like"/>
</dbReference>
<dbReference type="GO" id="GO:0044718">
    <property type="term" value="P:siderophore transmembrane transport"/>
    <property type="evidence" value="ECO:0007669"/>
    <property type="project" value="TreeGrafter"/>
</dbReference>
<keyword evidence="5 9" id="KW-0798">TonB box</keyword>
<feature type="domain" description="TonB-dependent receptor-like beta-barrel" evidence="10">
    <location>
        <begin position="219"/>
        <end position="673"/>
    </location>
</feature>
<keyword evidence="7 8" id="KW-0998">Cell outer membrane</keyword>
<dbReference type="PATRIC" id="fig|1769779.3.peg.718"/>
<dbReference type="Gene3D" id="2.40.170.20">
    <property type="entry name" value="TonB-dependent receptor, beta-barrel domain"/>
    <property type="match status" value="1"/>
</dbReference>
<evidence type="ECO:0000256" key="5">
    <source>
        <dbReference type="ARBA" id="ARBA00023077"/>
    </source>
</evidence>
<keyword evidence="3 8" id="KW-1134">Transmembrane beta strand</keyword>
<evidence type="ECO:0000259" key="10">
    <source>
        <dbReference type="Pfam" id="PF00593"/>
    </source>
</evidence>
<protein>
    <submittedName>
        <fullName evidence="12">Colicin I receptor</fullName>
    </submittedName>
</protein>
<dbReference type="STRING" id="1769779.AUP74_00701"/>
<dbReference type="CDD" id="cd01347">
    <property type="entry name" value="ligand_gated_channel"/>
    <property type="match status" value="1"/>
</dbReference>
<dbReference type="InterPro" id="IPR010100">
    <property type="entry name" value="TonB-dep_Cu_rcpt"/>
</dbReference>
<evidence type="ECO:0000313" key="13">
    <source>
        <dbReference type="Proteomes" id="UP000095672"/>
    </source>
</evidence>
<evidence type="ECO:0000256" key="9">
    <source>
        <dbReference type="RuleBase" id="RU003357"/>
    </source>
</evidence>
<evidence type="ECO:0000259" key="11">
    <source>
        <dbReference type="Pfam" id="PF07715"/>
    </source>
</evidence>
<evidence type="ECO:0000256" key="6">
    <source>
        <dbReference type="ARBA" id="ARBA00023136"/>
    </source>
</evidence>
<proteinExistence type="inferred from homology"/>
<organism evidence="12 13">
    <name type="scientific">Microbulbifer aggregans</name>
    <dbReference type="NCBI Taxonomy" id="1769779"/>
    <lineage>
        <taxon>Bacteria</taxon>
        <taxon>Pseudomonadati</taxon>
        <taxon>Pseudomonadota</taxon>
        <taxon>Gammaproteobacteria</taxon>
        <taxon>Cellvibrionales</taxon>
        <taxon>Microbulbiferaceae</taxon>
        <taxon>Microbulbifer</taxon>
    </lineage>
</organism>
<dbReference type="InterPro" id="IPR036942">
    <property type="entry name" value="Beta-barrel_TonB_sf"/>
</dbReference>
<dbReference type="Proteomes" id="UP000095672">
    <property type="component" value="Chromosome"/>
</dbReference>
<accession>A0A1C9W4W8</accession>
<keyword evidence="2 8" id="KW-0813">Transport</keyword>
<dbReference type="InterPro" id="IPR012910">
    <property type="entry name" value="Plug_dom"/>
</dbReference>
<evidence type="ECO:0000313" key="12">
    <source>
        <dbReference type="EMBL" id="AOS96170.1"/>
    </source>
</evidence>
<evidence type="ECO:0000256" key="7">
    <source>
        <dbReference type="ARBA" id="ARBA00023237"/>
    </source>
</evidence>
<comment type="subcellular location">
    <subcellularLocation>
        <location evidence="1 8">Cell outer membrane</location>
        <topology evidence="1 8">Multi-pass membrane protein</topology>
    </subcellularLocation>
</comment>
<reference evidence="13" key="1">
    <citation type="submission" date="2016-01" db="EMBL/GenBank/DDBJ databases">
        <title>Complete genome sequence of Microbulbifer sp. CCB-MM1, a halophile isolated from Matang Mangrove Forest, Perak.</title>
        <authorList>
            <person name="Moh T.H."/>
            <person name="Dinesh B."/>
            <person name="Lau N.-S."/>
            <person name="Go F."/>
            <person name="Alexander Chong S.-C."/>
        </authorList>
    </citation>
    <scope>NUCLEOTIDE SEQUENCE [LARGE SCALE GENOMIC DNA]</scope>
    <source>
        <strain evidence="13">CCB-MM1</strain>
    </source>
</reference>
<dbReference type="OrthoDB" id="5332150at2"/>
<dbReference type="GO" id="GO:0015344">
    <property type="term" value="F:siderophore uptake transmembrane transporter activity"/>
    <property type="evidence" value="ECO:0007669"/>
    <property type="project" value="TreeGrafter"/>
</dbReference>
<dbReference type="InterPro" id="IPR037066">
    <property type="entry name" value="Plug_dom_sf"/>
</dbReference>
<gene>
    <name evidence="12" type="primary">cirA_9</name>
    <name evidence="12" type="ORF">AUP74_00701</name>
</gene>
<evidence type="ECO:0000256" key="3">
    <source>
        <dbReference type="ARBA" id="ARBA00022452"/>
    </source>
</evidence>
<comment type="similarity">
    <text evidence="8 9">Belongs to the TonB-dependent receptor family.</text>
</comment>
<dbReference type="SUPFAM" id="SSF56935">
    <property type="entry name" value="Porins"/>
    <property type="match status" value="1"/>
</dbReference>
<keyword evidence="12" id="KW-0675">Receptor</keyword>
<dbReference type="EMBL" id="CP014143">
    <property type="protein sequence ID" value="AOS96170.1"/>
    <property type="molecule type" value="Genomic_DNA"/>
</dbReference>